<evidence type="ECO:0000313" key="4">
    <source>
        <dbReference type="EMBL" id="MBO8471788.1"/>
    </source>
</evidence>
<dbReference type="PANTHER" id="PTHR44196">
    <property type="entry name" value="DEHYDROGENASE/REDUCTASE SDR FAMILY MEMBER 7B"/>
    <property type="match status" value="1"/>
</dbReference>
<dbReference type="EMBL" id="JADIMB010000122">
    <property type="protein sequence ID" value="MBO8471788.1"/>
    <property type="molecule type" value="Genomic_DNA"/>
</dbReference>
<dbReference type="PRINTS" id="PR00081">
    <property type="entry name" value="GDHRDH"/>
</dbReference>
<keyword evidence="2" id="KW-0560">Oxidoreductase</keyword>
<organism evidence="4 5">
    <name type="scientific">Candidatus Cryptobacteroides faecavium</name>
    <dbReference type="NCBI Taxonomy" id="2840762"/>
    <lineage>
        <taxon>Bacteria</taxon>
        <taxon>Pseudomonadati</taxon>
        <taxon>Bacteroidota</taxon>
        <taxon>Bacteroidia</taxon>
        <taxon>Bacteroidales</taxon>
        <taxon>Candidatus Cryptobacteroides</taxon>
    </lineage>
</organism>
<evidence type="ECO:0000256" key="3">
    <source>
        <dbReference type="RuleBase" id="RU000363"/>
    </source>
</evidence>
<dbReference type="GO" id="GO:0016491">
    <property type="term" value="F:oxidoreductase activity"/>
    <property type="evidence" value="ECO:0007669"/>
    <property type="project" value="UniProtKB-KW"/>
</dbReference>
<dbReference type="PANTHER" id="PTHR44196:SF2">
    <property type="entry name" value="SHORT-CHAIN DEHYDROGENASE-RELATED"/>
    <property type="match status" value="1"/>
</dbReference>
<dbReference type="InterPro" id="IPR036291">
    <property type="entry name" value="NAD(P)-bd_dom_sf"/>
</dbReference>
<protein>
    <submittedName>
        <fullName evidence="4">SDR family NAD(P)-dependent oxidoreductase</fullName>
    </submittedName>
</protein>
<accession>A0A9D9IFG9</accession>
<gene>
    <name evidence="4" type="ORF">IAB82_08355</name>
</gene>
<dbReference type="InterPro" id="IPR020904">
    <property type="entry name" value="Sc_DH/Rdtase_CS"/>
</dbReference>
<sequence length="260" mass="28264">MNEFAVVTGASSGLGRCFAIELARRGINTILVALPGSGVKDAALEAGSYGTDSIAFEADLTDKKAILEVCTGIAGRYPVNILINNAGCGGTRKFLECDDEYIDRILGLNIMAVTTLTHQLLPVLQQQNEAYILNVSSMAAFTPIGYKTVYPATKRFIYDFTRGLHEELNGSGISVSVIHPGPMKTNPDVTRRIERQGRFGRLGLLPPEKVARKGIDGMFKREAVIIPGLVNKLNKVLTDIVPARIRLPLVSRIVARELQL</sequence>
<comment type="similarity">
    <text evidence="1 3">Belongs to the short-chain dehydrogenases/reductases (SDR) family.</text>
</comment>
<dbReference type="PRINTS" id="PR00080">
    <property type="entry name" value="SDRFAMILY"/>
</dbReference>
<dbReference type="PROSITE" id="PS00061">
    <property type="entry name" value="ADH_SHORT"/>
    <property type="match status" value="1"/>
</dbReference>
<name>A0A9D9IFG9_9BACT</name>
<dbReference type="Proteomes" id="UP000823603">
    <property type="component" value="Unassembled WGS sequence"/>
</dbReference>
<evidence type="ECO:0000256" key="2">
    <source>
        <dbReference type="ARBA" id="ARBA00023002"/>
    </source>
</evidence>
<dbReference type="InterPro" id="IPR002347">
    <property type="entry name" value="SDR_fam"/>
</dbReference>
<dbReference type="Gene3D" id="3.40.50.720">
    <property type="entry name" value="NAD(P)-binding Rossmann-like Domain"/>
    <property type="match status" value="1"/>
</dbReference>
<evidence type="ECO:0000256" key="1">
    <source>
        <dbReference type="ARBA" id="ARBA00006484"/>
    </source>
</evidence>
<dbReference type="CDD" id="cd05233">
    <property type="entry name" value="SDR_c"/>
    <property type="match status" value="1"/>
</dbReference>
<evidence type="ECO:0000313" key="5">
    <source>
        <dbReference type="Proteomes" id="UP000823603"/>
    </source>
</evidence>
<reference evidence="4" key="1">
    <citation type="submission" date="2020-10" db="EMBL/GenBank/DDBJ databases">
        <authorList>
            <person name="Gilroy R."/>
        </authorList>
    </citation>
    <scope>NUCLEOTIDE SEQUENCE</scope>
    <source>
        <strain evidence="4">B2-22910</strain>
    </source>
</reference>
<dbReference type="AlphaFoldDB" id="A0A9D9IFG9"/>
<proteinExistence type="inferred from homology"/>
<reference evidence="4" key="2">
    <citation type="journal article" date="2021" name="PeerJ">
        <title>Extensive microbial diversity within the chicken gut microbiome revealed by metagenomics and culture.</title>
        <authorList>
            <person name="Gilroy R."/>
            <person name="Ravi A."/>
            <person name="Getino M."/>
            <person name="Pursley I."/>
            <person name="Horton D.L."/>
            <person name="Alikhan N.F."/>
            <person name="Baker D."/>
            <person name="Gharbi K."/>
            <person name="Hall N."/>
            <person name="Watson M."/>
            <person name="Adriaenssens E.M."/>
            <person name="Foster-Nyarko E."/>
            <person name="Jarju S."/>
            <person name="Secka A."/>
            <person name="Antonio M."/>
            <person name="Oren A."/>
            <person name="Chaudhuri R.R."/>
            <person name="La Ragione R."/>
            <person name="Hildebrand F."/>
            <person name="Pallen M.J."/>
        </authorList>
    </citation>
    <scope>NUCLEOTIDE SEQUENCE</scope>
    <source>
        <strain evidence="4">B2-22910</strain>
    </source>
</reference>
<dbReference type="PIRSF" id="PIRSF000126">
    <property type="entry name" value="11-beta-HSD1"/>
    <property type="match status" value="1"/>
</dbReference>
<dbReference type="SUPFAM" id="SSF51735">
    <property type="entry name" value="NAD(P)-binding Rossmann-fold domains"/>
    <property type="match status" value="1"/>
</dbReference>
<dbReference type="GO" id="GO:0016020">
    <property type="term" value="C:membrane"/>
    <property type="evidence" value="ECO:0007669"/>
    <property type="project" value="TreeGrafter"/>
</dbReference>
<comment type="caution">
    <text evidence="4">The sequence shown here is derived from an EMBL/GenBank/DDBJ whole genome shotgun (WGS) entry which is preliminary data.</text>
</comment>
<dbReference type="Pfam" id="PF00106">
    <property type="entry name" value="adh_short"/>
    <property type="match status" value="1"/>
</dbReference>